<evidence type="ECO:0000256" key="1">
    <source>
        <dbReference type="SAM" id="MobiDB-lite"/>
    </source>
</evidence>
<dbReference type="OrthoDB" id="9178541at2"/>
<dbReference type="AlphaFoldDB" id="Q479W8"/>
<feature type="compositionally biased region" description="Low complexity" evidence="1">
    <location>
        <begin position="235"/>
        <end position="245"/>
    </location>
</feature>
<evidence type="ECO:0000313" key="2">
    <source>
        <dbReference type="EMBL" id="AAZ48363.1"/>
    </source>
</evidence>
<accession>Q479W8</accession>
<organism evidence="2">
    <name type="scientific">Dechloromonas aromatica (strain RCB)</name>
    <dbReference type="NCBI Taxonomy" id="159087"/>
    <lineage>
        <taxon>Bacteria</taxon>
        <taxon>Pseudomonadati</taxon>
        <taxon>Pseudomonadota</taxon>
        <taxon>Betaproteobacteria</taxon>
        <taxon>Rhodocyclales</taxon>
        <taxon>Azonexaceae</taxon>
        <taxon>Dechloromonas</taxon>
    </lineage>
</organism>
<dbReference type="EMBL" id="CP000089">
    <property type="protein sequence ID" value="AAZ48363.1"/>
    <property type="molecule type" value="Genomic_DNA"/>
</dbReference>
<gene>
    <name evidence="2" type="ordered locus">Daro_3634</name>
</gene>
<protein>
    <submittedName>
        <fullName evidence="2">Uncharacterized protein</fullName>
    </submittedName>
</protein>
<name>Q479W8_DECAR</name>
<reference evidence="2" key="1">
    <citation type="submission" date="2005-08" db="EMBL/GenBank/DDBJ databases">
        <title>Complete sequence of Dechloromonas aromatica RCB.</title>
        <authorList>
            <person name="Salinero K.K."/>
            <person name="Copeland A."/>
            <person name="Lucas S."/>
            <person name="Lapidus A."/>
            <person name="Barry K."/>
            <person name="Detter J.C."/>
            <person name="Glavina T."/>
            <person name="Hammon N."/>
            <person name="Israni S."/>
            <person name="Pitluck S."/>
            <person name="Di Bartolo G."/>
            <person name="Trong S."/>
            <person name="Schmutz J."/>
            <person name="Larimer F."/>
            <person name="Land M."/>
            <person name="Ivanova N."/>
            <person name="Richardson P."/>
        </authorList>
    </citation>
    <scope>NUCLEOTIDE SEQUENCE</scope>
    <source>
        <strain evidence="2">RCB</strain>
    </source>
</reference>
<dbReference type="eggNOG" id="ENOG502ZBBX">
    <property type="taxonomic scope" value="Bacteria"/>
</dbReference>
<proteinExistence type="predicted"/>
<dbReference type="HOGENOM" id="CLU_1119475_0_0_4"/>
<dbReference type="STRING" id="159087.Daro_3634"/>
<feature type="region of interest" description="Disordered" evidence="1">
    <location>
        <begin position="232"/>
        <end position="253"/>
    </location>
</feature>
<dbReference type="KEGG" id="dar:Daro_3634"/>
<sequence>MKHPVVLKASQLILAGDVKGAETALANIADSEGDDALVEILNDVAPKDLLAIMRGFDGSKQTVVNMLVTPEQFARAVILEVRYRDQTHAALHGMMNAVLYRDEEMTAEYLEAIGEIEGGYEVLANYFGERDDELLAFAMSGVFSEEFDAEYGHESKSISWLNEKIEEIDEALHEGNSITGSRPKVPRSEIADHDWMETAWVLRYELSDIFEQIVIILRDRLLRRVEVLEDDEAVASKPKPGPAAAADDEESAL</sequence>